<proteinExistence type="predicted"/>
<organism evidence="2 3">
    <name type="scientific">Desulfotalea psychrophila</name>
    <dbReference type="NCBI Taxonomy" id="84980"/>
    <lineage>
        <taxon>Bacteria</taxon>
        <taxon>Pseudomonadati</taxon>
        <taxon>Thermodesulfobacteriota</taxon>
        <taxon>Desulfobulbia</taxon>
        <taxon>Desulfobulbales</taxon>
        <taxon>Desulfocapsaceae</taxon>
        <taxon>Desulfotalea</taxon>
    </lineage>
</organism>
<dbReference type="InterPro" id="IPR007160">
    <property type="entry name" value="DUF362"/>
</dbReference>
<evidence type="ECO:0000313" key="3">
    <source>
        <dbReference type="Proteomes" id="UP000717534"/>
    </source>
</evidence>
<gene>
    <name evidence="2" type="ORF">JYU06_04125</name>
</gene>
<reference evidence="2 3" key="1">
    <citation type="submission" date="2021-02" db="EMBL/GenBank/DDBJ databases">
        <title>Activity-based single-cell genomes from oceanic crustal fluid captures similar information to metagenomic and metatranscriptomic surveys with orders of magnitude less sampling.</title>
        <authorList>
            <person name="D'Angelo T.S."/>
            <person name="Orcutt B.N."/>
        </authorList>
    </citation>
    <scope>NUCLEOTIDE SEQUENCE [LARGE SCALE GENOMIC DNA]</scope>
    <source>
        <strain evidence="2">AH-315-G02</strain>
    </source>
</reference>
<feature type="domain" description="DUF362" evidence="1">
    <location>
        <begin position="41"/>
        <end position="235"/>
    </location>
</feature>
<evidence type="ECO:0000259" key="1">
    <source>
        <dbReference type="Pfam" id="PF04015"/>
    </source>
</evidence>
<dbReference type="EMBL" id="JAFITO010000039">
    <property type="protein sequence ID" value="MBN4068690.1"/>
    <property type="molecule type" value="Genomic_DNA"/>
</dbReference>
<keyword evidence="3" id="KW-1185">Reference proteome</keyword>
<protein>
    <submittedName>
        <fullName evidence="2">DUF362 domain-containing protein</fullName>
    </submittedName>
</protein>
<dbReference type="Pfam" id="PF04015">
    <property type="entry name" value="DUF362"/>
    <property type="match status" value="1"/>
</dbReference>
<evidence type="ECO:0000313" key="2">
    <source>
        <dbReference type="EMBL" id="MBN4068690.1"/>
    </source>
</evidence>
<sequence length="306" mass="33222">MAKINVCLDRCETYSYEVIRPLLNNQMDILGVSADLSSRKILLKPNLLSAGGPALSCSNPQFVKAVAACFLSRGARVLLGDSPSFGSAAQVLKQQGFTAALSGLAVEHVVFKTRLVKKLPCGVSVGIAGEALECDYFVNLPRIKAHDQMRVTMAVKNVFGIVLGVRKAWLHMKHGGSHRFFAEMILDLQHILPPTFVFADGIEVMNRRGPMKGSPLLLGCLAASKSGVALDRAMLEVLELEKKSIPLAMAATKKRVAGANLQDLDFPQYVPSDFAGSGFKAPVKLSPVRFRPFRYLRSSLKRILAA</sequence>
<name>A0ABS3AUD1_9BACT</name>
<comment type="caution">
    <text evidence="2">The sequence shown here is derived from an EMBL/GenBank/DDBJ whole genome shotgun (WGS) entry which is preliminary data.</text>
</comment>
<accession>A0ABS3AUD1</accession>
<dbReference type="Proteomes" id="UP000717534">
    <property type="component" value="Unassembled WGS sequence"/>
</dbReference>